<keyword evidence="2 3" id="KW-0472">Membrane</keyword>
<dbReference type="GO" id="GO:0003774">
    <property type="term" value="F:cytoskeletal motor activity"/>
    <property type="evidence" value="ECO:0007669"/>
    <property type="project" value="InterPro"/>
</dbReference>
<feature type="transmembrane region" description="Helical" evidence="3">
    <location>
        <begin position="417"/>
        <end position="443"/>
    </location>
</feature>
<keyword evidence="3" id="KW-1133">Transmembrane helix</keyword>
<dbReference type="NCBIfam" id="TIGR00206">
    <property type="entry name" value="fliF"/>
    <property type="match status" value="1"/>
</dbReference>
<keyword evidence="5" id="KW-0966">Cell projection</keyword>
<dbReference type="PANTHER" id="PTHR30046:SF0">
    <property type="entry name" value="FLAGELLAR M-RING PROTEIN"/>
    <property type="match status" value="1"/>
</dbReference>
<keyword evidence="5" id="KW-0969">Cilium</keyword>
<evidence type="ECO:0000256" key="2">
    <source>
        <dbReference type="ARBA" id="ARBA00023136"/>
    </source>
</evidence>
<evidence type="ECO:0000313" key="5">
    <source>
        <dbReference type="EMBL" id="PIS29988.1"/>
    </source>
</evidence>
<comment type="subcellular location">
    <subcellularLocation>
        <location evidence="1">Membrane</location>
    </subcellularLocation>
</comment>
<feature type="domain" description="Flagellar M-ring N-terminal" evidence="4">
    <location>
        <begin position="46"/>
        <end position="216"/>
    </location>
</feature>
<name>A0A2H0XYD0_UNCSA</name>
<keyword evidence="5" id="KW-0282">Flagellum</keyword>
<organism evidence="5 6">
    <name type="scientific">Candidatus Saganbacteria bacterium CG08_land_8_20_14_0_20_45_16</name>
    <dbReference type="NCBI Taxonomy" id="2014293"/>
    <lineage>
        <taxon>Bacteria</taxon>
        <taxon>Bacillati</taxon>
        <taxon>Saganbacteria</taxon>
    </lineage>
</organism>
<dbReference type="InterPro" id="IPR043427">
    <property type="entry name" value="YscJ/FliF"/>
</dbReference>
<accession>A0A2H0XYD0</accession>
<gene>
    <name evidence="5" type="primary">fliF</name>
    <name evidence="5" type="ORF">COT42_03850</name>
</gene>
<evidence type="ECO:0000313" key="6">
    <source>
        <dbReference type="Proteomes" id="UP000231343"/>
    </source>
</evidence>
<dbReference type="Pfam" id="PF01514">
    <property type="entry name" value="YscJ_FliF"/>
    <property type="match status" value="1"/>
</dbReference>
<evidence type="ECO:0000256" key="1">
    <source>
        <dbReference type="ARBA" id="ARBA00004370"/>
    </source>
</evidence>
<proteinExistence type="predicted"/>
<feature type="transmembrane region" description="Helical" evidence="3">
    <location>
        <begin position="14"/>
        <end position="33"/>
    </location>
</feature>
<evidence type="ECO:0000259" key="4">
    <source>
        <dbReference type="Pfam" id="PF01514"/>
    </source>
</evidence>
<dbReference type="Gene3D" id="3.30.300.30">
    <property type="match status" value="1"/>
</dbReference>
<dbReference type="InterPro" id="IPR000067">
    <property type="entry name" value="FlgMring_FliF"/>
</dbReference>
<evidence type="ECO:0000256" key="3">
    <source>
        <dbReference type="SAM" id="Phobius"/>
    </source>
</evidence>
<dbReference type="Proteomes" id="UP000231343">
    <property type="component" value="Unassembled WGS sequence"/>
</dbReference>
<dbReference type="GO" id="GO:0009431">
    <property type="term" value="C:bacterial-type flagellum basal body, MS ring"/>
    <property type="evidence" value="ECO:0007669"/>
    <property type="project" value="InterPro"/>
</dbReference>
<sequence>MAEPGAAGFDIRRILLLGGVVLVIVIALVLFFFRGCASVSKGAGGYTVIYSNLDIRDAANVIARLKELKIPYKIGNNGEAIAVPKEVADDARMGLAEKNLPAGGVVGWEIFDESKLGATDFDRRIQLIRAISGEISRTIRKIQAVDDARVQIVLPETRLFAELVAPVTASVMLRIKPGAELSQEKINGIVHLVASSVENLQTENVTVIDSTGRILTSQDKKRPSQMTEEETTLASEKINAGLVELAEAKVVSPEVAPTPETMVVIKEETLEVSSNVTNQAMFLVQAKKELELDLSGKAQEILNRFYPPNSAIIKVNLEPLSKVANKRLDKDQLIIKKATAIILIDNRVDLTSKLKSATFKVVAAAIGYNKKRGDRIVMQKVPFHLATPPPEIVKGEVDKVLLPPIATTNTQRRSLSIWPWLLKMNIWFVIALLALAVIIVFGLRRGTKNEAGNDLEFSANVPERKPAPAAMPKNPALEKIRAAAEHSPEQVAEMLKKWLAE</sequence>
<keyword evidence="3" id="KW-0812">Transmembrane</keyword>
<dbReference type="AlphaFoldDB" id="A0A2H0XYD0"/>
<dbReference type="InterPro" id="IPR006182">
    <property type="entry name" value="FliF_N_dom"/>
</dbReference>
<dbReference type="InterPro" id="IPR045851">
    <property type="entry name" value="AMP-bd_C_sf"/>
</dbReference>
<dbReference type="PRINTS" id="PR01009">
    <property type="entry name" value="FLGMRINGFLIF"/>
</dbReference>
<protein>
    <submittedName>
        <fullName evidence="5">Flagellar M-ring protein FliF</fullName>
    </submittedName>
</protein>
<dbReference type="GO" id="GO:0071973">
    <property type="term" value="P:bacterial-type flagellum-dependent cell motility"/>
    <property type="evidence" value="ECO:0007669"/>
    <property type="project" value="InterPro"/>
</dbReference>
<comment type="caution">
    <text evidence="5">The sequence shown here is derived from an EMBL/GenBank/DDBJ whole genome shotgun (WGS) entry which is preliminary data.</text>
</comment>
<dbReference type="EMBL" id="PEYM01000066">
    <property type="protein sequence ID" value="PIS29988.1"/>
    <property type="molecule type" value="Genomic_DNA"/>
</dbReference>
<reference evidence="5 6" key="1">
    <citation type="submission" date="2017-09" db="EMBL/GenBank/DDBJ databases">
        <title>Depth-based differentiation of microbial function through sediment-hosted aquifers and enrichment of novel symbionts in the deep terrestrial subsurface.</title>
        <authorList>
            <person name="Probst A.J."/>
            <person name="Ladd B."/>
            <person name="Jarett J.K."/>
            <person name="Geller-Mcgrath D.E."/>
            <person name="Sieber C.M."/>
            <person name="Emerson J.B."/>
            <person name="Anantharaman K."/>
            <person name="Thomas B.C."/>
            <person name="Malmstrom R."/>
            <person name="Stieglmeier M."/>
            <person name="Klingl A."/>
            <person name="Woyke T."/>
            <person name="Ryan C.M."/>
            <person name="Banfield J.F."/>
        </authorList>
    </citation>
    <scope>NUCLEOTIDE SEQUENCE [LARGE SCALE GENOMIC DNA]</scope>
    <source>
        <strain evidence="5">CG08_land_8_20_14_0_20_45_16</strain>
    </source>
</reference>
<dbReference type="GO" id="GO:0016020">
    <property type="term" value="C:membrane"/>
    <property type="evidence" value="ECO:0007669"/>
    <property type="project" value="UniProtKB-SubCell"/>
</dbReference>
<dbReference type="PANTHER" id="PTHR30046">
    <property type="entry name" value="FLAGELLAR M-RING PROTEIN"/>
    <property type="match status" value="1"/>
</dbReference>